<dbReference type="Proteomes" id="UP001153292">
    <property type="component" value="Chromosome 1"/>
</dbReference>
<keyword evidence="3" id="KW-1185">Reference proteome</keyword>
<evidence type="ECO:0000313" key="2">
    <source>
        <dbReference type="EMBL" id="CAH0397418.1"/>
    </source>
</evidence>
<dbReference type="EMBL" id="OU963894">
    <property type="protein sequence ID" value="CAH0397418.1"/>
    <property type="molecule type" value="Genomic_DNA"/>
</dbReference>
<protein>
    <recommendedName>
        <fullName evidence="4">28S ribosomal protein S27, mitochondrial</fullName>
    </recommendedName>
</protein>
<evidence type="ECO:0000256" key="1">
    <source>
        <dbReference type="ARBA" id="ARBA00004173"/>
    </source>
</evidence>
<dbReference type="InterPro" id="IPR034913">
    <property type="entry name" value="mS27/PTCD2"/>
</dbReference>
<organism evidence="2 3">
    <name type="scientific">Chilo suppressalis</name>
    <name type="common">Asiatic rice borer moth</name>
    <dbReference type="NCBI Taxonomy" id="168631"/>
    <lineage>
        <taxon>Eukaryota</taxon>
        <taxon>Metazoa</taxon>
        <taxon>Ecdysozoa</taxon>
        <taxon>Arthropoda</taxon>
        <taxon>Hexapoda</taxon>
        <taxon>Insecta</taxon>
        <taxon>Pterygota</taxon>
        <taxon>Neoptera</taxon>
        <taxon>Endopterygota</taxon>
        <taxon>Lepidoptera</taxon>
        <taxon>Glossata</taxon>
        <taxon>Ditrysia</taxon>
        <taxon>Pyraloidea</taxon>
        <taxon>Crambidae</taxon>
        <taxon>Crambinae</taxon>
        <taxon>Chilo</taxon>
    </lineage>
</organism>
<name>A0ABN8APV9_CHISP</name>
<dbReference type="PANTHER" id="PTHR21393:SF0">
    <property type="entry name" value="SMALL RIBOSOMAL SUBUNIT PROTEIN MS27"/>
    <property type="match status" value="1"/>
</dbReference>
<gene>
    <name evidence="2" type="ORF">CHILSU_LOCUS487</name>
</gene>
<evidence type="ECO:0000313" key="3">
    <source>
        <dbReference type="Proteomes" id="UP001153292"/>
    </source>
</evidence>
<evidence type="ECO:0008006" key="4">
    <source>
        <dbReference type="Google" id="ProtNLM"/>
    </source>
</evidence>
<comment type="subcellular location">
    <subcellularLocation>
        <location evidence="1">Mitochondrion</location>
    </subcellularLocation>
</comment>
<sequence>MGIVPLAFPEKGEFNKKELSVLKTAICLRQCSAVVAKLIFIKMFRNRCIFNSKRFSLRSVNSIRKQSFLTNDYKCHEAWKEQTFSPLVDKINLNDFYNKIDTNHSSKGVISAIDVDIFAHAVRESVHLDELRDLLHRLRLSAETGNMLESTHHATVRNFMEYGNIQELIHILKDPLNFGLFLDEFSANIMLNKLITTSEYEQAANVAALIMLQEDYNNDITCSLCLYACFKFIIGYTKPVDSEIKIEKKQKVEEIKIRVKFLRNPYFDDHFDIDDIYLLSGKSLAWLSEKKSGNLNINLQIIGWLCYKKYDKLLRVCESFSKEQSAMIYTEVINLMNKEINNVNEDLKTTLKKSLSLLSPMNLAKEPMEEAIKIMIENSINRVQKKDIKKQLELFQFWTDIRKQKLAEQTNRLDRAKRIELIDQKQRSLKDEEQKLWFFDNEDSIDLEIEEKDKTAEIIPTKKTNSKIVDEDYIPPEILPNRR</sequence>
<dbReference type="Pfam" id="PF10037">
    <property type="entry name" value="MRP-S27"/>
    <property type="match status" value="1"/>
</dbReference>
<dbReference type="PANTHER" id="PTHR21393">
    <property type="entry name" value="MITOCHONDRIAL 28S RIBOSOMAL PROTEIN S27"/>
    <property type="match status" value="1"/>
</dbReference>
<proteinExistence type="predicted"/>
<accession>A0ABN8APV9</accession>
<dbReference type="InterPro" id="IPR019266">
    <property type="entry name" value="Ribosomal_mS27"/>
</dbReference>
<reference evidence="2" key="1">
    <citation type="submission" date="2021-12" db="EMBL/GenBank/DDBJ databases">
        <authorList>
            <person name="King R."/>
        </authorList>
    </citation>
    <scope>NUCLEOTIDE SEQUENCE</scope>
</reference>